<feature type="domain" description="Integrase catalytic" evidence="2">
    <location>
        <begin position="1"/>
        <end position="66"/>
    </location>
</feature>
<keyword evidence="4" id="KW-1185">Reference proteome</keyword>
<dbReference type="OMA" id="WEFADEI"/>
<feature type="coiled-coil region" evidence="1">
    <location>
        <begin position="86"/>
        <end position="113"/>
    </location>
</feature>
<accession>A0A8T2QQ64</accession>
<dbReference type="PANTHER" id="PTHR37984">
    <property type="entry name" value="PROTEIN CBG26694"/>
    <property type="match status" value="1"/>
</dbReference>
<dbReference type="Gene3D" id="3.30.420.10">
    <property type="entry name" value="Ribonuclease H-like superfamily/Ribonuclease H"/>
    <property type="match status" value="1"/>
</dbReference>
<evidence type="ECO:0000313" key="4">
    <source>
        <dbReference type="Proteomes" id="UP000825935"/>
    </source>
</evidence>
<organism evidence="3 4">
    <name type="scientific">Ceratopteris richardii</name>
    <name type="common">Triangle waterfern</name>
    <dbReference type="NCBI Taxonomy" id="49495"/>
    <lineage>
        <taxon>Eukaryota</taxon>
        <taxon>Viridiplantae</taxon>
        <taxon>Streptophyta</taxon>
        <taxon>Embryophyta</taxon>
        <taxon>Tracheophyta</taxon>
        <taxon>Polypodiopsida</taxon>
        <taxon>Polypodiidae</taxon>
        <taxon>Polypodiales</taxon>
        <taxon>Pteridineae</taxon>
        <taxon>Pteridaceae</taxon>
        <taxon>Parkerioideae</taxon>
        <taxon>Ceratopteris</taxon>
    </lineage>
</organism>
<dbReference type="AlphaFoldDB" id="A0A8T2QQ64"/>
<evidence type="ECO:0000313" key="3">
    <source>
        <dbReference type="EMBL" id="KAH7285734.1"/>
    </source>
</evidence>
<protein>
    <recommendedName>
        <fullName evidence="2">Integrase catalytic domain-containing protein</fullName>
    </recommendedName>
</protein>
<dbReference type="InterPro" id="IPR056924">
    <property type="entry name" value="SH3_Tf2-1"/>
</dbReference>
<dbReference type="GO" id="GO:0015074">
    <property type="term" value="P:DNA integration"/>
    <property type="evidence" value="ECO:0007669"/>
    <property type="project" value="InterPro"/>
</dbReference>
<dbReference type="PANTHER" id="PTHR37984:SF5">
    <property type="entry name" value="PROTEIN NYNRIN-LIKE"/>
    <property type="match status" value="1"/>
</dbReference>
<dbReference type="InterPro" id="IPR036397">
    <property type="entry name" value="RNaseH_sf"/>
</dbReference>
<dbReference type="Pfam" id="PF24626">
    <property type="entry name" value="SH3_Tf2-1"/>
    <property type="match status" value="1"/>
</dbReference>
<dbReference type="EMBL" id="CM035438">
    <property type="protein sequence ID" value="KAH7285734.1"/>
    <property type="molecule type" value="Genomic_DNA"/>
</dbReference>
<evidence type="ECO:0000256" key="1">
    <source>
        <dbReference type="SAM" id="Coils"/>
    </source>
</evidence>
<dbReference type="InterPro" id="IPR012337">
    <property type="entry name" value="RNaseH-like_sf"/>
</dbReference>
<dbReference type="Proteomes" id="UP000825935">
    <property type="component" value="Chromosome 33"/>
</dbReference>
<dbReference type="InterPro" id="IPR050951">
    <property type="entry name" value="Retrovirus_Pol_polyprotein"/>
</dbReference>
<name>A0A8T2QQ64_CERRI</name>
<sequence>MSSADHPQTDGQTERVNQILEDMLRAYVSQRQIDWDSYLPLVEFAYNNRPHKVIGMSPFEMNYGMNPIAPSTIGMPKKCPSASEFLENLQANLEIAKAKMQEAADRVKEYADRKKSPRSFEEGDRVFLQVPARSTSLSTGNYSKLSPRYCGPWKIVKKLIDVAYRLELPTDCRVHLVFHVNKLRKYISREDNLIDGIISLQETDREDQSLDRILDRRQKRLRNRFIQEYL</sequence>
<dbReference type="PROSITE" id="PS50994">
    <property type="entry name" value="INTEGRASE"/>
    <property type="match status" value="1"/>
</dbReference>
<proteinExistence type="predicted"/>
<dbReference type="InterPro" id="IPR001584">
    <property type="entry name" value="Integrase_cat-core"/>
</dbReference>
<dbReference type="OrthoDB" id="1738613at2759"/>
<evidence type="ECO:0000259" key="2">
    <source>
        <dbReference type="PROSITE" id="PS50994"/>
    </source>
</evidence>
<reference evidence="3" key="1">
    <citation type="submission" date="2021-08" db="EMBL/GenBank/DDBJ databases">
        <title>WGS assembly of Ceratopteris richardii.</title>
        <authorList>
            <person name="Marchant D.B."/>
            <person name="Chen G."/>
            <person name="Jenkins J."/>
            <person name="Shu S."/>
            <person name="Leebens-Mack J."/>
            <person name="Grimwood J."/>
            <person name="Schmutz J."/>
            <person name="Soltis P."/>
            <person name="Soltis D."/>
            <person name="Chen Z.-H."/>
        </authorList>
    </citation>
    <scope>NUCLEOTIDE SEQUENCE</scope>
    <source>
        <strain evidence="3">Whitten #5841</strain>
        <tissue evidence="3">Leaf</tissue>
    </source>
</reference>
<keyword evidence="1" id="KW-0175">Coiled coil</keyword>
<gene>
    <name evidence="3" type="ORF">KP509_33G043200</name>
</gene>
<comment type="caution">
    <text evidence="3">The sequence shown here is derived from an EMBL/GenBank/DDBJ whole genome shotgun (WGS) entry which is preliminary data.</text>
</comment>
<dbReference type="GO" id="GO:0003676">
    <property type="term" value="F:nucleic acid binding"/>
    <property type="evidence" value="ECO:0007669"/>
    <property type="project" value="InterPro"/>
</dbReference>
<dbReference type="SUPFAM" id="SSF53098">
    <property type="entry name" value="Ribonuclease H-like"/>
    <property type="match status" value="1"/>
</dbReference>